<evidence type="ECO:0000259" key="14">
    <source>
        <dbReference type="Pfam" id="PF07504"/>
    </source>
</evidence>
<dbReference type="InterPro" id="IPR027268">
    <property type="entry name" value="Peptidase_M4/M1_CTD_sf"/>
</dbReference>
<dbReference type="Proteomes" id="UP001501456">
    <property type="component" value="Unassembled WGS sequence"/>
</dbReference>
<evidence type="ECO:0000256" key="12">
    <source>
        <dbReference type="SAM" id="SignalP"/>
    </source>
</evidence>
<feature type="signal peptide" evidence="12">
    <location>
        <begin position="1"/>
        <end position="23"/>
    </location>
</feature>
<feature type="chain" id="PRO_5047124379" evidence="12">
    <location>
        <begin position="24"/>
        <end position="905"/>
    </location>
</feature>
<dbReference type="InterPro" id="IPR046450">
    <property type="entry name" value="PA_dom_sf"/>
</dbReference>
<proteinExistence type="inferred from homology"/>
<dbReference type="CDD" id="cd09596">
    <property type="entry name" value="M36"/>
    <property type="match status" value="1"/>
</dbReference>
<dbReference type="InterPro" id="IPR050371">
    <property type="entry name" value="Fungal_virulence_M36"/>
</dbReference>
<dbReference type="Gene3D" id="3.50.30.30">
    <property type="match status" value="1"/>
</dbReference>
<evidence type="ECO:0000313" key="16">
    <source>
        <dbReference type="EMBL" id="GAA3778887.1"/>
    </source>
</evidence>
<evidence type="ECO:0000256" key="5">
    <source>
        <dbReference type="ARBA" id="ARBA00022670"/>
    </source>
</evidence>
<evidence type="ECO:0000256" key="3">
    <source>
        <dbReference type="ARBA" id="ARBA00006006"/>
    </source>
</evidence>
<comment type="caution">
    <text evidence="16">The sequence shown here is derived from an EMBL/GenBank/DDBJ whole genome shotgun (WGS) entry which is preliminary data.</text>
</comment>
<dbReference type="Pfam" id="PF18962">
    <property type="entry name" value="Por_Secre_tail"/>
    <property type="match status" value="1"/>
</dbReference>
<dbReference type="PRINTS" id="PR00999">
    <property type="entry name" value="FUNGALYSIN"/>
</dbReference>
<keyword evidence="11" id="KW-0865">Zymogen</keyword>
<dbReference type="RefSeq" id="WP_344727527.1">
    <property type="nucleotide sequence ID" value="NZ_BAABBI010000001.1"/>
</dbReference>
<dbReference type="SUPFAM" id="SSF55486">
    <property type="entry name" value="Metalloproteases ('zincins'), catalytic domain"/>
    <property type="match status" value="1"/>
</dbReference>
<evidence type="ECO:0000256" key="8">
    <source>
        <dbReference type="ARBA" id="ARBA00022801"/>
    </source>
</evidence>
<dbReference type="CDD" id="cd04818">
    <property type="entry name" value="PA_subtilisin_1"/>
    <property type="match status" value="1"/>
</dbReference>
<feature type="domain" description="FTP" evidence="14">
    <location>
        <begin position="56"/>
        <end position="105"/>
    </location>
</feature>
<feature type="domain" description="Secretion system C-terminal sorting" evidence="15">
    <location>
        <begin position="832"/>
        <end position="903"/>
    </location>
</feature>
<dbReference type="Pfam" id="PF07504">
    <property type="entry name" value="FTP"/>
    <property type="match status" value="1"/>
</dbReference>
<dbReference type="EMBL" id="BAABBI010000001">
    <property type="protein sequence ID" value="GAA3778887.1"/>
    <property type="molecule type" value="Genomic_DNA"/>
</dbReference>
<dbReference type="InterPro" id="IPR026444">
    <property type="entry name" value="Secre_tail"/>
</dbReference>
<keyword evidence="17" id="KW-1185">Reference proteome</keyword>
<dbReference type="InterPro" id="IPR011096">
    <property type="entry name" value="FTP_domain"/>
</dbReference>
<reference evidence="17" key="1">
    <citation type="journal article" date="2019" name="Int. J. Syst. Evol. Microbiol.">
        <title>The Global Catalogue of Microorganisms (GCM) 10K type strain sequencing project: providing services to taxonomists for standard genome sequencing and annotation.</title>
        <authorList>
            <consortium name="The Broad Institute Genomics Platform"/>
            <consortium name="The Broad Institute Genome Sequencing Center for Infectious Disease"/>
            <person name="Wu L."/>
            <person name="Ma J."/>
        </authorList>
    </citation>
    <scope>NUCLEOTIDE SEQUENCE [LARGE SCALE GENOMIC DNA]</scope>
    <source>
        <strain evidence="17">JCM 17525</strain>
    </source>
</reference>
<dbReference type="Pfam" id="PF02128">
    <property type="entry name" value="Peptidase_M36"/>
    <property type="match status" value="1"/>
</dbReference>
<dbReference type="SUPFAM" id="SSF52025">
    <property type="entry name" value="PA domain"/>
    <property type="match status" value="1"/>
</dbReference>
<accession>A0ABP7GZD9</accession>
<evidence type="ECO:0000256" key="7">
    <source>
        <dbReference type="ARBA" id="ARBA00022729"/>
    </source>
</evidence>
<evidence type="ECO:0000256" key="6">
    <source>
        <dbReference type="ARBA" id="ARBA00022723"/>
    </source>
</evidence>
<evidence type="ECO:0000259" key="15">
    <source>
        <dbReference type="Pfam" id="PF18962"/>
    </source>
</evidence>
<keyword evidence="6" id="KW-0479">Metal-binding</keyword>
<evidence type="ECO:0000256" key="2">
    <source>
        <dbReference type="ARBA" id="ARBA00004613"/>
    </source>
</evidence>
<dbReference type="Gene3D" id="2.60.40.3080">
    <property type="match status" value="1"/>
</dbReference>
<keyword evidence="5" id="KW-0645">Protease</keyword>
<name>A0ABP7GZD9_9FLAO</name>
<dbReference type="NCBIfam" id="TIGR04183">
    <property type="entry name" value="Por_Secre_tail"/>
    <property type="match status" value="1"/>
</dbReference>
<dbReference type="Gene3D" id="3.10.170.10">
    <property type="match status" value="1"/>
</dbReference>
<evidence type="ECO:0000256" key="4">
    <source>
        <dbReference type="ARBA" id="ARBA00022525"/>
    </source>
</evidence>
<keyword evidence="9" id="KW-0862">Zinc</keyword>
<comment type="subcellular location">
    <subcellularLocation>
        <location evidence="2">Secreted</location>
    </subcellularLocation>
</comment>
<dbReference type="NCBIfam" id="NF038113">
    <property type="entry name" value="T9SSA_dep_M36"/>
    <property type="match status" value="1"/>
</dbReference>
<keyword evidence="4" id="KW-0964">Secreted</keyword>
<keyword evidence="7 12" id="KW-0732">Signal</keyword>
<dbReference type="PANTHER" id="PTHR33478">
    <property type="entry name" value="EXTRACELLULAR METALLOPROTEINASE MEP"/>
    <property type="match status" value="1"/>
</dbReference>
<dbReference type="Pfam" id="PF02225">
    <property type="entry name" value="PA"/>
    <property type="match status" value="1"/>
</dbReference>
<dbReference type="InterPro" id="IPR001842">
    <property type="entry name" value="Peptidase_M36"/>
</dbReference>
<evidence type="ECO:0000256" key="11">
    <source>
        <dbReference type="ARBA" id="ARBA00023145"/>
    </source>
</evidence>
<keyword evidence="8" id="KW-0378">Hydrolase</keyword>
<evidence type="ECO:0000313" key="17">
    <source>
        <dbReference type="Proteomes" id="UP001501456"/>
    </source>
</evidence>
<evidence type="ECO:0000256" key="1">
    <source>
        <dbReference type="ARBA" id="ARBA00001947"/>
    </source>
</evidence>
<evidence type="ECO:0000259" key="13">
    <source>
        <dbReference type="Pfam" id="PF02225"/>
    </source>
</evidence>
<sequence length="905" mass="98823">MKKNLKSFLFLSLVLSVSLAAYSQNRLESSQYGAIIESYLNVNKEKFNLQAEDISDLYITDEYLTKQTKVTHVYVNQRYQGIKIFNALSSVAIKNGRVSYYANNFIPQIEDKISTQAATLSPENAIQNTARRFNLNTPQDLNVIAVSGKKFIYSNGGISQENIPVEQVYVLHENTLKLAWDLSIYTNDSSHWWSVRVDAASGDILEFNDWVVSCNFSDDNHAHHNHTQSTNKLDKEETFSLFNENYVVTNDGSQYNVFPLPEESPLHGGRALLTNPSDDTASPYGWHDTNGAAGAEFTITRGNNVWAQEDVNGNNGFGVSAVGSASLNFDFELNLNQEPIGYQEASLTNLFYMNNVMHDIWYHYGFDEASGNFQQNNYGNGGLGNDYVLADGQDGSSLNNANFSTPPEGNSPRMQMFLWEATGLPTPLIINNTSLAGNFVAAIPATGVGNNITGPSDIPVTADLVLVNDGTANGTEGCNALVNGADVMGKIAVIKRGNCPFVDKIQNAQNAGAVGVIMVNHNNPDNDPDYVDYVNMAGQSNPVFTIPSVFVNNADGEQIIAALIANQPINGTIVNNGPFNRDGSFDNGVIAHEYGHGISNRLTGGPSAASCLTNREQMGEGWSDWFGLMLTMKAGDSPEIGKGIAVFANGEDVDGVGIRPAKYSTDFAVNDFTYDATNDDTVLGQDSNGNIVRWNDSQHNVGFVWATMLWDLTWAYIDKYGFDPDLYNGTGGNNKVMQIVMDGLKLQPCGPGFVDGRDAILQADMMLTGGEDQCLIWEVFAARGLGVNASQGFSFSMTDQIEDFNMPLDTDPSLSNCTSLSVDEFNTSDYKVYPNPVNDVLYIKTSKNFGEVTVTVTDINGRRVLSKQTQLSGQIEINISNLQTGIYILNINGDSLNANNKIIKK</sequence>
<dbReference type="Gene3D" id="1.10.390.10">
    <property type="entry name" value="Neutral Protease Domain 2"/>
    <property type="match status" value="1"/>
</dbReference>
<dbReference type="PANTHER" id="PTHR33478:SF1">
    <property type="entry name" value="EXTRACELLULAR METALLOPROTEINASE MEP"/>
    <property type="match status" value="1"/>
</dbReference>
<feature type="domain" description="PA" evidence="13">
    <location>
        <begin position="460"/>
        <end position="559"/>
    </location>
</feature>
<evidence type="ECO:0000256" key="10">
    <source>
        <dbReference type="ARBA" id="ARBA00023049"/>
    </source>
</evidence>
<comment type="cofactor">
    <cofactor evidence="1">
        <name>Zn(2+)</name>
        <dbReference type="ChEBI" id="CHEBI:29105"/>
    </cofactor>
</comment>
<evidence type="ECO:0000256" key="9">
    <source>
        <dbReference type="ARBA" id="ARBA00022833"/>
    </source>
</evidence>
<keyword evidence="10" id="KW-0482">Metalloprotease</keyword>
<organism evidence="16 17">
    <name type="scientific">Corallibacter vietnamensis</name>
    <dbReference type="NCBI Taxonomy" id="904130"/>
    <lineage>
        <taxon>Bacteria</taxon>
        <taxon>Pseudomonadati</taxon>
        <taxon>Bacteroidota</taxon>
        <taxon>Flavobacteriia</taxon>
        <taxon>Flavobacteriales</taxon>
        <taxon>Flavobacteriaceae</taxon>
        <taxon>Corallibacter</taxon>
    </lineage>
</organism>
<protein>
    <submittedName>
        <fullName evidence="16">T9SS-dependent M36 family metallopeptidase</fullName>
    </submittedName>
</protein>
<comment type="similarity">
    <text evidence="3">Belongs to the peptidase M36 family.</text>
</comment>
<dbReference type="InterPro" id="IPR003137">
    <property type="entry name" value="PA_domain"/>
</dbReference>
<gene>
    <name evidence="16" type="ORF">GCM10022271_08960</name>
</gene>